<evidence type="ECO:0000313" key="4">
    <source>
        <dbReference type="Proteomes" id="UP000760472"/>
    </source>
</evidence>
<feature type="domain" description="Reverse transcriptase" evidence="2">
    <location>
        <begin position="66"/>
        <end position="309"/>
    </location>
</feature>
<gene>
    <name evidence="3" type="primary">ltrA</name>
    <name evidence="3" type="ORF">JW498_21055</name>
</gene>
<protein>
    <submittedName>
        <fullName evidence="3">Group II intron reverse transcriptase/maturase</fullName>
        <ecNumber evidence="3">2.7.7.49</ecNumber>
    </submittedName>
</protein>
<dbReference type="EC" id="2.7.7.49" evidence="3"/>
<proteinExistence type="inferred from homology"/>
<sequence length="425" mass="49271">MTTELLAIASKARSHPQHRFQNLYRLLDKGLLADSWGKLNKASAPGIDGLTADTYALQLTDHLNILHQRLIDKSYRAAAVKRVLIPKGNGKTRPLGLPVLEDKLVQQSVSQILQSIWEADFLPCSYGYRPNKSAHQALEGIRNGLQRGNYGYVVEADIKGFFNSMDHGWLVRMLEQRVDDKALITLIKQWLKAQVVEPDGSRHKSDKGSPQGGIISPVLANIYLHYVLDLWFEKVIRKKLSGNAMLVRYADDFIVAFQYKDDARQFYHRLPERLKKFGLALASDKTGLLRFSRFEPGRQRSIVFLGFEVYWGISYRGKVAVHRKTAREKQRASIKEMVRWIKYNRSRPIQELLSVVKRKLKGFENYFGTPGNSKSLSRLYYQTVRTLYKWLNRRSQRRSYNWSEFAQLLRWFNVRALTVRKAEYS</sequence>
<name>A0ABS2WE80_9GAMM</name>
<dbReference type="InterPro" id="IPR043502">
    <property type="entry name" value="DNA/RNA_pol_sf"/>
</dbReference>
<dbReference type="GO" id="GO:0003964">
    <property type="term" value="F:RNA-directed DNA polymerase activity"/>
    <property type="evidence" value="ECO:0007669"/>
    <property type="project" value="UniProtKB-KW"/>
</dbReference>
<dbReference type="RefSeq" id="WP_205214503.1">
    <property type="nucleotide sequence ID" value="NZ_JAFFZP010000062.1"/>
</dbReference>
<reference evidence="3 4" key="1">
    <citation type="submission" date="2021-02" db="EMBL/GenBank/DDBJ databases">
        <title>A novel species of genus Amphritea isolated from a fishpond in China.</title>
        <authorList>
            <person name="Lu H."/>
        </authorList>
    </citation>
    <scope>NUCLEOTIDE SEQUENCE [LARGE SCALE GENOMIC DNA]</scope>
    <source>
        <strain evidence="3 4">RP18W</strain>
    </source>
</reference>
<evidence type="ECO:0000313" key="3">
    <source>
        <dbReference type="EMBL" id="MBN0989856.1"/>
    </source>
</evidence>
<evidence type="ECO:0000259" key="2">
    <source>
        <dbReference type="PROSITE" id="PS50878"/>
    </source>
</evidence>
<keyword evidence="3" id="KW-0695">RNA-directed DNA polymerase</keyword>
<dbReference type="SUPFAM" id="SSF56672">
    <property type="entry name" value="DNA/RNA polymerases"/>
    <property type="match status" value="1"/>
</dbReference>
<dbReference type="InterPro" id="IPR000477">
    <property type="entry name" value="RT_dom"/>
</dbReference>
<accession>A0ABS2WE80</accession>
<comment type="similarity">
    <text evidence="1">Belongs to the bacterial reverse transcriptase family.</text>
</comment>
<keyword evidence="4" id="KW-1185">Reference proteome</keyword>
<dbReference type="PROSITE" id="PS50878">
    <property type="entry name" value="RT_POL"/>
    <property type="match status" value="1"/>
</dbReference>
<evidence type="ECO:0000256" key="1">
    <source>
        <dbReference type="ARBA" id="ARBA00034120"/>
    </source>
</evidence>
<dbReference type="Pfam" id="PF00078">
    <property type="entry name" value="RVT_1"/>
    <property type="match status" value="1"/>
</dbReference>
<keyword evidence="3" id="KW-0548">Nucleotidyltransferase</keyword>
<dbReference type="CDD" id="cd01651">
    <property type="entry name" value="RT_G2_intron"/>
    <property type="match status" value="1"/>
</dbReference>
<dbReference type="NCBIfam" id="TIGR04416">
    <property type="entry name" value="group_II_RT_mat"/>
    <property type="match status" value="1"/>
</dbReference>
<organism evidence="3 4">
    <name type="scientific">Amphritea pacifica</name>
    <dbReference type="NCBI Taxonomy" id="2811233"/>
    <lineage>
        <taxon>Bacteria</taxon>
        <taxon>Pseudomonadati</taxon>
        <taxon>Pseudomonadota</taxon>
        <taxon>Gammaproteobacteria</taxon>
        <taxon>Oceanospirillales</taxon>
        <taxon>Oceanospirillaceae</taxon>
        <taxon>Amphritea</taxon>
    </lineage>
</organism>
<dbReference type="PANTHER" id="PTHR34047:SF8">
    <property type="entry name" value="PROTEIN YKFC"/>
    <property type="match status" value="1"/>
</dbReference>
<dbReference type="InterPro" id="IPR030931">
    <property type="entry name" value="Group_II_RT_mat"/>
</dbReference>
<dbReference type="Proteomes" id="UP000760472">
    <property type="component" value="Unassembled WGS sequence"/>
</dbReference>
<dbReference type="EMBL" id="JAFFZP010000062">
    <property type="protein sequence ID" value="MBN0989856.1"/>
    <property type="molecule type" value="Genomic_DNA"/>
</dbReference>
<comment type="caution">
    <text evidence="3">The sequence shown here is derived from an EMBL/GenBank/DDBJ whole genome shotgun (WGS) entry which is preliminary data.</text>
</comment>
<dbReference type="InterPro" id="IPR051083">
    <property type="entry name" value="GrpII_Intron_Splice-Mob/Def"/>
</dbReference>
<dbReference type="PANTHER" id="PTHR34047">
    <property type="entry name" value="NUCLEAR INTRON MATURASE 1, MITOCHONDRIAL-RELATED"/>
    <property type="match status" value="1"/>
</dbReference>
<keyword evidence="3" id="KW-0808">Transferase</keyword>